<keyword evidence="3" id="KW-1185">Reference proteome</keyword>
<feature type="chain" id="PRO_5045654399" description="Phosphate ABC transporter substrate-binding protein" evidence="1">
    <location>
        <begin position="19"/>
        <end position="57"/>
    </location>
</feature>
<evidence type="ECO:0000313" key="3">
    <source>
        <dbReference type="Proteomes" id="UP001597051"/>
    </source>
</evidence>
<protein>
    <recommendedName>
        <fullName evidence="4">Phosphate ABC transporter substrate-binding protein</fullName>
    </recommendedName>
</protein>
<evidence type="ECO:0008006" key="4">
    <source>
        <dbReference type="Google" id="ProtNLM"/>
    </source>
</evidence>
<organism evidence="2 3">
    <name type="scientific">Flavobacterium myungsuense</name>
    <dbReference type="NCBI Taxonomy" id="651823"/>
    <lineage>
        <taxon>Bacteria</taxon>
        <taxon>Pseudomonadati</taxon>
        <taxon>Bacteroidota</taxon>
        <taxon>Flavobacteriia</taxon>
        <taxon>Flavobacteriales</taxon>
        <taxon>Flavobacteriaceae</taxon>
        <taxon>Flavobacterium</taxon>
    </lineage>
</organism>
<comment type="caution">
    <text evidence="2">The sequence shown here is derived from an EMBL/GenBank/DDBJ whole genome shotgun (WGS) entry which is preliminary data.</text>
</comment>
<evidence type="ECO:0000313" key="2">
    <source>
        <dbReference type="EMBL" id="MFD0984529.1"/>
    </source>
</evidence>
<accession>A0ABW3J2P2</accession>
<name>A0ABW3J2P2_9FLAO</name>
<keyword evidence="1" id="KW-0732">Signal</keyword>
<reference evidence="3" key="1">
    <citation type="journal article" date="2019" name="Int. J. Syst. Evol. Microbiol.">
        <title>The Global Catalogue of Microorganisms (GCM) 10K type strain sequencing project: providing services to taxonomists for standard genome sequencing and annotation.</title>
        <authorList>
            <consortium name="The Broad Institute Genomics Platform"/>
            <consortium name="The Broad Institute Genome Sequencing Center for Infectious Disease"/>
            <person name="Wu L."/>
            <person name="Ma J."/>
        </authorList>
    </citation>
    <scope>NUCLEOTIDE SEQUENCE [LARGE SCALE GENOMIC DNA]</scope>
    <source>
        <strain evidence="3">CECT 7649</strain>
    </source>
</reference>
<feature type="signal peptide" evidence="1">
    <location>
        <begin position="1"/>
        <end position="18"/>
    </location>
</feature>
<sequence>MKKVSLLSFYLIATVAIASSGTSTLLSGIRKQNPSFNTEKVTAIGGTSGGPATRPNP</sequence>
<evidence type="ECO:0000256" key="1">
    <source>
        <dbReference type="SAM" id="SignalP"/>
    </source>
</evidence>
<proteinExistence type="predicted"/>
<dbReference type="Proteomes" id="UP001597051">
    <property type="component" value="Unassembled WGS sequence"/>
</dbReference>
<gene>
    <name evidence="2" type="ORF">ACFQ0S_08600</name>
</gene>
<dbReference type="EMBL" id="JBHTIZ010000023">
    <property type="protein sequence ID" value="MFD0984529.1"/>
    <property type="molecule type" value="Genomic_DNA"/>
</dbReference>
<dbReference type="RefSeq" id="WP_379756159.1">
    <property type="nucleotide sequence ID" value="NZ_JBHSYB010000024.1"/>
</dbReference>